<proteinExistence type="predicted"/>
<evidence type="ECO:0000256" key="1">
    <source>
        <dbReference type="SAM" id="Phobius"/>
    </source>
</evidence>
<protein>
    <recommendedName>
        <fullName evidence="4">Histidine kinase</fullName>
    </recommendedName>
</protein>
<comment type="caution">
    <text evidence="2">The sequence shown here is derived from an EMBL/GenBank/DDBJ whole genome shotgun (WGS) entry which is preliminary data.</text>
</comment>
<dbReference type="EMBL" id="JABBYC010000015">
    <property type="protein sequence ID" value="MBL0886725.1"/>
    <property type="molecule type" value="Genomic_DNA"/>
</dbReference>
<keyword evidence="1" id="KW-1133">Transmembrane helix</keyword>
<accession>A0ABS1LKD9</accession>
<keyword evidence="1" id="KW-0472">Membrane</keyword>
<organism evidence="2 3">
    <name type="scientific">Myceligenerans indicum</name>
    <dbReference type="NCBI Taxonomy" id="2593663"/>
    <lineage>
        <taxon>Bacteria</taxon>
        <taxon>Bacillati</taxon>
        <taxon>Actinomycetota</taxon>
        <taxon>Actinomycetes</taxon>
        <taxon>Micrococcales</taxon>
        <taxon>Promicromonosporaceae</taxon>
        <taxon>Myceligenerans</taxon>
    </lineage>
</organism>
<gene>
    <name evidence="2" type="ORF">HGK34_10645</name>
</gene>
<feature type="transmembrane region" description="Helical" evidence="1">
    <location>
        <begin position="38"/>
        <end position="56"/>
    </location>
</feature>
<dbReference type="RefSeq" id="WP_201846983.1">
    <property type="nucleotide sequence ID" value="NZ_JABBYC010000015.1"/>
</dbReference>
<evidence type="ECO:0000313" key="3">
    <source>
        <dbReference type="Proteomes" id="UP000675409"/>
    </source>
</evidence>
<dbReference type="Proteomes" id="UP000675409">
    <property type="component" value="Unassembled WGS sequence"/>
</dbReference>
<reference evidence="2 3" key="1">
    <citation type="journal article" date="2021" name="Arch. Microbiol.">
        <title>Myceligenerans indicum sp. nov., an actinobacterium isolated from mangrove sediment of Sundarbans, India.</title>
        <authorList>
            <person name="Asha K."/>
            <person name="Bhadury P."/>
        </authorList>
    </citation>
    <scope>NUCLEOTIDE SEQUENCE [LARGE SCALE GENOMIC DNA]</scope>
    <source>
        <strain evidence="2 3">I2</strain>
    </source>
</reference>
<feature type="transmembrane region" description="Helical" evidence="1">
    <location>
        <begin position="97"/>
        <end position="116"/>
    </location>
</feature>
<keyword evidence="3" id="KW-1185">Reference proteome</keyword>
<keyword evidence="1" id="KW-0812">Transmembrane</keyword>
<sequence>MKWLVACAILLAGVLVMLVAAVAIWAVAASLGGAAGDLAAAVLVVLAVGGLVWAGIRLARRVGIPRPLAVVIGLAGPLGYVAVLLVGVAGSGALLESWPITGSALVAAAAGTTLALRPTRSAVVPADGD</sequence>
<name>A0ABS1LKD9_9MICO</name>
<evidence type="ECO:0008006" key="4">
    <source>
        <dbReference type="Google" id="ProtNLM"/>
    </source>
</evidence>
<feature type="transmembrane region" description="Helical" evidence="1">
    <location>
        <begin position="68"/>
        <end position="91"/>
    </location>
</feature>
<evidence type="ECO:0000313" key="2">
    <source>
        <dbReference type="EMBL" id="MBL0886725.1"/>
    </source>
</evidence>